<sequence>MPLIPTITEKSLQLLRFLPRVNHLNLVRNPYAPNKVRTNLYILFKNHSFSTANKQQRNKEPKRPDRRQYPPLSLYQLQLMIDSGRINPEEPIDLATLCNTNVYHMNPFDRHFGVHLIDEGLDVFTAKVNIEVQYAKESVIAAIERNGGIITTAFYDIKSVIALHDATKFFKSGEPIPRRMLPPPDCIDYYSDAKNRGYLADPEKIAEERFLLSQKYGYKLPDIKLDPLYKRLTLRKDPRQVFFGLEPGWVVNLKDKQILRPSDHLLQEYYKS</sequence>
<protein>
    <recommendedName>
        <fullName evidence="4">Large ribosomal subunit protein uL15m</fullName>
    </recommendedName>
    <alternativeName>
        <fullName evidence="5">39S ribosomal protein L15, mitochondrial</fullName>
    </alternativeName>
</protein>
<dbReference type="PANTHER" id="PTHR12934">
    <property type="entry name" value="50S RIBOSOMAL PROTEIN L15"/>
    <property type="match status" value="1"/>
</dbReference>
<evidence type="ECO:0000256" key="5">
    <source>
        <dbReference type="ARBA" id="ARBA00035423"/>
    </source>
</evidence>
<dbReference type="EMBL" id="NCKV01001284">
    <property type="protein sequence ID" value="RWS28632.1"/>
    <property type="molecule type" value="Genomic_DNA"/>
</dbReference>
<dbReference type="SUPFAM" id="SSF52080">
    <property type="entry name" value="Ribosomal proteins L15p and L18e"/>
    <property type="match status" value="1"/>
</dbReference>
<organism evidence="7 8">
    <name type="scientific">Leptotrombidium deliense</name>
    <dbReference type="NCBI Taxonomy" id="299467"/>
    <lineage>
        <taxon>Eukaryota</taxon>
        <taxon>Metazoa</taxon>
        <taxon>Ecdysozoa</taxon>
        <taxon>Arthropoda</taxon>
        <taxon>Chelicerata</taxon>
        <taxon>Arachnida</taxon>
        <taxon>Acari</taxon>
        <taxon>Acariformes</taxon>
        <taxon>Trombidiformes</taxon>
        <taxon>Prostigmata</taxon>
        <taxon>Anystina</taxon>
        <taxon>Parasitengona</taxon>
        <taxon>Trombiculoidea</taxon>
        <taxon>Trombiculidae</taxon>
        <taxon>Leptotrombidium</taxon>
    </lineage>
</organism>
<name>A0A443SMB2_9ACAR</name>
<keyword evidence="8" id="KW-1185">Reference proteome</keyword>
<evidence type="ECO:0000256" key="3">
    <source>
        <dbReference type="ARBA" id="ARBA00023274"/>
    </source>
</evidence>
<dbReference type="STRING" id="299467.A0A443SMB2"/>
<dbReference type="InterPro" id="IPR021131">
    <property type="entry name" value="Ribosomal_uL15/eL18"/>
</dbReference>
<keyword evidence="2 7" id="KW-0689">Ribosomal protein</keyword>
<evidence type="ECO:0000313" key="8">
    <source>
        <dbReference type="Proteomes" id="UP000288716"/>
    </source>
</evidence>
<dbReference type="GO" id="GO:0003735">
    <property type="term" value="F:structural constituent of ribosome"/>
    <property type="evidence" value="ECO:0007669"/>
    <property type="project" value="InterPro"/>
</dbReference>
<reference evidence="7 8" key="1">
    <citation type="journal article" date="2018" name="Gigascience">
        <title>Genomes of trombidid mites reveal novel predicted allergens and laterally-transferred genes associated with secondary metabolism.</title>
        <authorList>
            <person name="Dong X."/>
            <person name="Chaisiri K."/>
            <person name="Xia D."/>
            <person name="Armstrong S.D."/>
            <person name="Fang Y."/>
            <person name="Donnelly M.J."/>
            <person name="Kadowaki T."/>
            <person name="McGarry J.W."/>
            <person name="Darby A.C."/>
            <person name="Makepeace B.L."/>
        </authorList>
    </citation>
    <scope>NUCLEOTIDE SEQUENCE [LARGE SCALE GENOMIC DNA]</scope>
    <source>
        <strain evidence="7">UoL-UT</strain>
    </source>
</reference>
<evidence type="ECO:0000313" key="7">
    <source>
        <dbReference type="EMBL" id="RWS28632.1"/>
    </source>
</evidence>
<dbReference type="Proteomes" id="UP000288716">
    <property type="component" value="Unassembled WGS sequence"/>
</dbReference>
<dbReference type="AlphaFoldDB" id="A0A443SMB2"/>
<comment type="similarity">
    <text evidence="1">Belongs to the universal ribosomal protein uL15 family.</text>
</comment>
<gene>
    <name evidence="7" type="ORF">B4U80_05824</name>
</gene>
<dbReference type="GO" id="GO:0006412">
    <property type="term" value="P:translation"/>
    <property type="evidence" value="ECO:0007669"/>
    <property type="project" value="InterPro"/>
</dbReference>
<feature type="domain" description="Large ribosomal subunit protein uL15/eL18" evidence="6">
    <location>
        <begin position="71"/>
        <end position="150"/>
    </location>
</feature>
<dbReference type="Pfam" id="PF00828">
    <property type="entry name" value="Ribosomal_L27A"/>
    <property type="match status" value="1"/>
</dbReference>
<evidence type="ECO:0000256" key="4">
    <source>
        <dbReference type="ARBA" id="ARBA00035299"/>
    </source>
</evidence>
<comment type="caution">
    <text evidence="7">The sequence shown here is derived from an EMBL/GenBank/DDBJ whole genome shotgun (WGS) entry which is preliminary data.</text>
</comment>
<proteinExistence type="inferred from homology"/>
<dbReference type="OrthoDB" id="361383at2759"/>
<dbReference type="InterPro" id="IPR036227">
    <property type="entry name" value="Ribosomal_uL15/eL18_sf"/>
</dbReference>
<accession>A0A443SMB2</accession>
<dbReference type="PANTHER" id="PTHR12934:SF11">
    <property type="entry name" value="LARGE RIBOSOMAL SUBUNIT PROTEIN UL15M"/>
    <property type="match status" value="1"/>
</dbReference>
<dbReference type="InterPro" id="IPR005749">
    <property type="entry name" value="Ribosomal_uL15_bac-type"/>
</dbReference>
<dbReference type="GO" id="GO:0005762">
    <property type="term" value="C:mitochondrial large ribosomal subunit"/>
    <property type="evidence" value="ECO:0007669"/>
    <property type="project" value="TreeGrafter"/>
</dbReference>
<evidence type="ECO:0000256" key="1">
    <source>
        <dbReference type="ARBA" id="ARBA00007320"/>
    </source>
</evidence>
<evidence type="ECO:0000259" key="6">
    <source>
        <dbReference type="Pfam" id="PF00828"/>
    </source>
</evidence>
<keyword evidence="3" id="KW-0687">Ribonucleoprotein</keyword>
<evidence type="ECO:0000256" key="2">
    <source>
        <dbReference type="ARBA" id="ARBA00022980"/>
    </source>
</evidence>
<dbReference type="VEuPathDB" id="VectorBase:LDEU003410"/>